<evidence type="ECO:0000313" key="2">
    <source>
        <dbReference type="EMBL" id="KAK1424833.1"/>
    </source>
</evidence>
<dbReference type="AlphaFoldDB" id="A0AAD8NX33"/>
<name>A0AAD8NX33_TARER</name>
<feature type="transmembrane region" description="Helical" evidence="1">
    <location>
        <begin position="50"/>
        <end position="73"/>
    </location>
</feature>
<evidence type="ECO:0000256" key="1">
    <source>
        <dbReference type="SAM" id="Phobius"/>
    </source>
</evidence>
<gene>
    <name evidence="2" type="ORF">QVD17_20172</name>
</gene>
<proteinExistence type="predicted"/>
<dbReference type="Proteomes" id="UP001229421">
    <property type="component" value="Unassembled WGS sequence"/>
</dbReference>
<comment type="caution">
    <text evidence="2">The sequence shown here is derived from an EMBL/GenBank/DDBJ whole genome shotgun (WGS) entry which is preliminary data.</text>
</comment>
<dbReference type="EMBL" id="JAUHHV010000005">
    <property type="protein sequence ID" value="KAK1424833.1"/>
    <property type="molecule type" value="Genomic_DNA"/>
</dbReference>
<keyword evidence="1" id="KW-1133">Transmembrane helix</keyword>
<accession>A0AAD8NX33</accession>
<reference evidence="2" key="1">
    <citation type="journal article" date="2023" name="bioRxiv">
        <title>Improved chromosome-level genome assembly for marigold (Tagetes erecta).</title>
        <authorList>
            <person name="Jiang F."/>
            <person name="Yuan L."/>
            <person name="Wang S."/>
            <person name="Wang H."/>
            <person name="Xu D."/>
            <person name="Wang A."/>
            <person name="Fan W."/>
        </authorList>
    </citation>
    <scope>NUCLEOTIDE SEQUENCE</scope>
    <source>
        <strain evidence="2">WSJ</strain>
        <tissue evidence="2">Leaf</tissue>
    </source>
</reference>
<keyword evidence="1" id="KW-0812">Transmembrane</keyword>
<keyword evidence="3" id="KW-1185">Reference proteome</keyword>
<sequence>MHYRQRRLLVGKKAGLSKSAVPSNYPLKAGNLHTYQMVLKVKCGRAFGTIPHICGVGYGVLLVCSIAAFWWAVELVQLTNEDGH</sequence>
<evidence type="ECO:0000313" key="3">
    <source>
        <dbReference type="Proteomes" id="UP001229421"/>
    </source>
</evidence>
<protein>
    <submittedName>
        <fullName evidence="2">Uncharacterized protein</fullName>
    </submittedName>
</protein>
<keyword evidence="1" id="KW-0472">Membrane</keyword>
<organism evidence="2 3">
    <name type="scientific">Tagetes erecta</name>
    <name type="common">African marigold</name>
    <dbReference type="NCBI Taxonomy" id="13708"/>
    <lineage>
        <taxon>Eukaryota</taxon>
        <taxon>Viridiplantae</taxon>
        <taxon>Streptophyta</taxon>
        <taxon>Embryophyta</taxon>
        <taxon>Tracheophyta</taxon>
        <taxon>Spermatophyta</taxon>
        <taxon>Magnoliopsida</taxon>
        <taxon>eudicotyledons</taxon>
        <taxon>Gunneridae</taxon>
        <taxon>Pentapetalae</taxon>
        <taxon>asterids</taxon>
        <taxon>campanulids</taxon>
        <taxon>Asterales</taxon>
        <taxon>Asteraceae</taxon>
        <taxon>Asteroideae</taxon>
        <taxon>Heliantheae alliance</taxon>
        <taxon>Tageteae</taxon>
        <taxon>Tagetes</taxon>
    </lineage>
</organism>